<evidence type="ECO:0000256" key="2">
    <source>
        <dbReference type="SAM" id="Phobius"/>
    </source>
</evidence>
<dbReference type="Pfam" id="PF00486">
    <property type="entry name" value="Trans_reg_C"/>
    <property type="match status" value="1"/>
</dbReference>
<dbReference type="RefSeq" id="WP_172838226.1">
    <property type="nucleotide sequence ID" value="NZ_LT629690.1"/>
</dbReference>
<dbReference type="AlphaFoldDB" id="A0A1G7KHY6"/>
<dbReference type="GO" id="GO:0003677">
    <property type="term" value="F:DNA binding"/>
    <property type="evidence" value="ECO:0007669"/>
    <property type="project" value="UniProtKB-KW"/>
</dbReference>
<keyword evidence="2" id="KW-1133">Transmembrane helix</keyword>
<evidence type="ECO:0000313" key="4">
    <source>
        <dbReference type="EMBL" id="SDF36858.1"/>
    </source>
</evidence>
<dbReference type="EMBL" id="LT629690">
    <property type="protein sequence ID" value="SDF36858.1"/>
    <property type="molecule type" value="Genomic_DNA"/>
</dbReference>
<feature type="domain" description="OmpR/PhoB-type" evidence="3">
    <location>
        <begin position="34"/>
        <end position="89"/>
    </location>
</feature>
<evidence type="ECO:0000256" key="1">
    <source>
        <dbReference type="ARBA" id="ARBA00023125"/>
    </source>
</evidence>
<feature type="transmembrane region" description="Helical" evidence="2">
    <location>
        <begin position="144"/>
        <end position="165"/>
    </location>
</feature>
<name>A0A1G7KHY6_9BACT</name>
<gene>
    <name evidence="4" type="ORF">SAMN05444167_2194</name>
</gene>
<dbReference type="InterPro" id="IPR016032">
    <property type="entry name" value="Sig_transdc_resp-reg_C-effctor"/>
</dbReference>
<keyword evidence="2" id="KW-0812">Transmembrane</keyword>
<dbReference type="GO" id="GO:0000160">
    <property type="term" value="P:phosphorelay signal transduction system"/>
    <property type="evidence" value="ECO:0007669"/>
    <property type="project" value="InterPro"/>
</dbReference>
<evidence type="ECO:0000313" key="5">
    <source>
        <dbReference type="Proteomes" id="UP000182427"/>
    </source>
</evidence>
<keyword evidence="1" id="KW-0238">DNA-binding</keyword>
<protein>
    <submittedName>
        <fullName evidence="4">Transcriptional regulatory protein, C terminal</fullName>
    </submittedName>
</protein>
<accession>A0A1G7KHY6</accession>
<keyword evidence="5" id="KW-1185">Reference proteome</keyword>
<organism evidence="4 5">
    <name type="scientific">Terriglobus roseus</name>
    <dbReference type="NCBI Taxonomy" id="392734"/>
    <lineage>
        <taxon>Bacteria</taxon>
        <taxon>Pseudomonadati</taxon>
        <taxon>Acidobacteriota</taxon>
        <taxon>Terriglobia</taxon>
        <taxon>Terriglobales</taxon>
        <taxon>Acidobacteriaceae</taxon>
        <taxon>Terriglobus</taxon>
    </lineage>
</organism>
<evidence type="ECO:0000259" key="3">
    <source>
        <dbReference type="Pfam" id="PF00486"/>
    </source>
</evidence>
<dbReference type="GO" id="GO:0006355">
    <property type="term" value="P:regulation of DNA-templated transcription"/>
    <property type="evidence" value="ECO:0007669"/>
    <property type="project" value="InterPro"/>
</dbReference>
<dbReference type="InterPro" id="IPR001867">
    <property type="entry name" value="OmpR/PhoB-type_DNA-bd"/>
</dbReference>
<dbReference type="Proteomes" id="UP000182427">
    <property type="component" value="Chromosome I"/>
</dbReference>
<dbReference type="Gene3D" id="1.10.10.10">
    <property type="entry name" value="Winged helix-like DNA-binding domain superfamily/Winged helix DNA-binding domain"/>
    <property type="match status" value="1"/>
</dbReference>
<dbReference type="SUPFAM" id="SSF46894">
    <property type="entry name" value="C-terminal effector domain of the bipartite response regulators"/>
    <property type="match status" value="1"/>
</dbReference>
<keyword evidence="2" id="KW-0472">Membrane</keyword>
<reference evidence="4 5" key="1">
    <citation type="submission" date="2016-10" db="EMBL/GenBank/DDBJ databases">
        <authorList>
            <person name="de Groot N.N."/>
        </authorList>
    </citation>
    <scope>NUCLEOTIDE SEQUENCE [LARGE SCALE GENOMIC DNA]</scope>
    <source>
        <strain evidence="4 5">GAS232</strain>
    </source>
</reference>
<proteinExistence type="predicted"/>
<sequence>MAVETPPDVHLEIDPAVEEAVHRVLNSPQFMRAETQRKLLHYLWLNRHLPLSEYAIATEALGRNSHFDPNTDASIRVHISRLRRKLKDYYGETGEHELLVIPTGTHQLVLQPPAPPEEHVEAPVSEPEPPPTGIAWLRVHKVNVLTASCILLAILLTATAGLAIWQSRQLKAAQLHPPDKPNSFWKAFLEGDAPVRIVLPTPIFFSFKDRPSLRVRSVQVNSFDEVKNDPKLEELEKMWGPIGLEQSYTVTWDTLAGIQISRYLDRIGQGRRISFEVTRDSSLLSLEQANVIVLGTDNTLRPMKEYTDTMNFVMTLGEDRVINTHPEPGEESAYRRVYKNDPINGISVRHVEPSIIALLPGRAPGLKVLMLESRDTSGMVSLLSSNAGSNAVEDMWRKHGSPRFFEMVTMTELEGNTPLRSWPVTMHAYTKAPPSKNM</sequence>
<dbReference type="InterPro" id="IPR036388">
    <property type="entry name" value="WH-like_DNA-bd_sf"/>
</dbReference>